<dbReference type="InterPro" id="IPR029061">
    <property type="entry name" value="THDP-binding"/>
</dbReference>
<evidence type="ECO:0000313" key="7">
    <source>
        <dbReference type="EMBL" id="CAC5392768.1"/>
    </source>
</evidence>
<dbReference type="GO" id="GO:0003863">
    <property type="term" value="F:branched-chain 2-oxo acid dehydrogenase activity"/>
    <property type="evidence" value="ECO:0007669"/>
    <property type="project" value="UniProtKB-EC"/>
</dbReference>
<protein>
    <recommendedName>
        <fullName evidence="2">3-methyl-2-oxobutanoate dehydrogenase (2-methylpropanoyl-transferring)</fullName>
        <ecNumber evidence="2">1.2.4.4</ecNumber>
    </recommendedName>
</protein>
<evidence type="ECO:0000259" key="5">
    <source>
        <dbReference type="Pfam" id="PF02779"/>
    </source>
</evidence>
<dbReference type="OrthoDB" id="10266385at2759"/>
<dbReference type="InterPro" id="IPR033248">
    <property type="entry name" value="Transketolase_C"/>
</dbReference>
<dbReference type="GO" id="GO:0009083">
    <property type="term" value="P:branched-chain amino acid catabolic process"/>
    <property type="evidence" value="ECO:0007669"/>
    <property type="project" value="TreeGrafter"/>
</dbReference>
<evidence type="ECO:0000256" key="2">
    <source>
        <dbReference type="ARBA" id="ARBA00012277"/>
    </source>
</evidence>
<dbReference type="GO" id="GO:0007584">
    <property type="term" value="P:response to nutrient"/>
    <property type="evidence" value="ECO:0007669"/>
    <property type="project" value="TreeGrafter"/>
</dbReference>
<gene>
    <name evidence="7" type="ORF">MCOR_27680</name>
</gene>
<dbReference type="EC" id="1.2.4.4" evidence="2"/>
<dbReference type="PANTHER" id="PTHR42980">
    <property type="entry name" value="2-OXOISOVALERATE DEHYDROGENASE SUBUNIT BETA-RELATED"/>
    <property type="match status" value="1"/>
</dbReference>
<dbReference type="Gene3D" id="3.40.50.970">
    <property type="match status" value="1"/>
</dbReference>
<organism evidence="7 8">
    <name type="scientific">Mytilus coruscus</name>
    <name type="common">Sea mussel</name>
    <dbReference type="NCBI Taxonomy" id="42192"/>
    <lineage>
        <taxon>Eukaryota</taxon>
        <taxon>Metazoa</taxon>
        <taxon>Spiralia</taxon>
        <taxon>Lophotrochozoa</taxon>
        <taxon>Mollusca</taxon>
        <taxon>Bivalvia</taxon>
        <taxon>Autobranchia</taxon>
        <taxon>Pteriomorphia</taxon>
        <taxon>Mytilida</taxon>
        <taxon>Mytiloidea</taxon>
        <taxon>Mytilidae</taxon>
        <taxon>Mytilinae</taxon>
        <taxon>Mytilus</taxon>
    </lineage>
</organism>
<dbReference type="SUPFAM" id="SSF52922">
    <property type="entry name" value="TK C-terminal domain-like"/>
    <property type="match status" value="1"/>
</dbReference>
<keyword evidence="3 7" id="KW-0560">Oxidoreductase</keyword>
<dbReference type="Proteomes" id="UP000507470">
    <property type="component" value="Unassembled WGS sequence"/>
</dbReference>
<evidence type="ECO:0000256" key="4">
    <source>
        <dbReference type="ARBA" id="ARBA00051764"/>
    </source>
</evidence>
<accession>A0A6J8C8M0</accession>
<dbReference type="Pfam" id="PF02780">
    <property type="entry name" value="Transketolase_C"/>
    <property type="match status" value="1"/>
</dbReference>
<keyword evidence="8" id="KW-1185">Reference proteome</keyword>
<comment type="cofactor">
    <cofactor evidence="1">
        <name>thiamine diphosphate</name>
        <dbReference type="ChEBI" id="CHEBI:58937"/>
    </cofactor>
</comment>
<evidence type="ECO:0000313" key="8">
    <source>
        <dbReference type="Proteomes" id="UP000507470"/>
    </source>
</evidence>
<dbReference type="SUPFAM" id="SSF52518">
    <property type="entry name" value="Thiamin diphosphate-binding fold (THDP-binding)"/>
    <property type="match status" value="1"/>
</dbReference>
<dbReference type="PANTHER" id="PTHR42980:SF1">
    <property type="entry name" value="2-OXOISOVALERATE DEHYDROGENASE SUBUNIT BETA, MITOCHONDRIAL"/>
    <property type="match status" value="1"/>
</dbReference>
<evidence type="ECO:0000256" key="3">
    <source>
        <dbReference type="ARBA" id="ARBA00023002"/>
    </source>
</evidence>
<dbReference type="AlphaFoldDB" id="A0A6J8C8M0"/>
<proteinExistence type="predicted"/>
<dbReference type="EMBL" id="CACVKT020005076">
    <property type="protein sequence ID" value="CAC5392768.1"/>
    <property type="molecule type" value="Genomic_DNA"/>
</dbReference>
<dbReference type="InterPro" id="IPR005475">
    <property type="entry name" value="Transketolase-like_Pyr-bd"/>
</dbReference>
<sequence>MSKFMRILQNGLFLNKNLQTTWVVHKCMTSTVPTSRMSLGWAIKDALYIALTMNRKLVLFGEGITCSGCVELLENKEEKDRKNLHMFAAPETPVVINKQFSEHGIVNIGIGTDINGSTAIADVQYSDRQGCIFQPLNESLRCLPENILKLKNLTMIAPIEPVRRGAMNHTDRNKPLYKMDGIKVVMPRRPEDAKGLLLSCIKHDTPCVFIEPNDDLNKSVHEMVRLCHYTTPLGKAEIILEVKDEHDEGNIEGKRTCVTLIGYGPHVNVLKDEVAKDAKKFGILCEVIDLRTLLPWDQKTVKESVKKTGRCIISEEVQIIKGLTNEIEYTLQNENKNTPIQKVCGFTTDRLVDLVRKIV</sequence>
<feature type="domain" description="Transketolase C-terminal" evidence="6">
    <location>
        <begin position="249"/>
        <end position="348"/>
    </location>
</feature>
<name>A0A6J8C8M0_MYTCO</name>
<evidence type="ECO:0000256" key="1">
    <source>
        <dbReference type="ARBA" id="ARBA00001964"/>
    </source>
</evidence>
<dbReference type="InterPro" id="IPR009014">
    <property type="entry name" value="Transketo_C/PFOR_II"/>
</dbReference>
<dbReference type="Gene3D" id="3.40.50.920">
    <property type="match status" value="1"/>
</dbReference>
<comment type="catalytic activity">
    <reaction evidence="4">
        <text>N(6)-[(R)-lipoyl]-L-lysyl-[protein] + 3-methyl-2-oxobutanoate + H(+) = N(6)-[(R)-S(8)-2-methylpropanoyldihydrolipoyl]-L-lysyl-[protein] + CO2</text>
        <dbReference type="Rhea" id="RHEA:13457"/>
        <dbReference type="Rhea" id="RHEA-COMP:10474"/>
        <dbReference type="Rhea" id="RHEA-COMP:10497"/>
        <dbReference type="ChEBI" id="CHEBI:11851"/>
        <dbReference type="ChEBI" id="CHEBI:15378"/>
        <dbReference type="ChEBI" id="CHEBI:16526"/>
        <dbReference type="ChEBI" id="CHEBI:83099"/>
        <dbReference type="ChEBI" id="CHEBI:83142"/>
        <dbReference type="EC" id="1.2.4.4"/>
    </reaction>
    <physiologicalReaction direction="left-to-right" evidence="4">
        <dbReference type="Rhea" id="RHEA:13458"/>
    </physiologicalReaction>
</comment>
<feature type="domain" description="Transketolase-like pyrimidine-binding" evidence="5">
    <location>
        <begin position="41"/>
        <end position="216"/>
    </location>
</feature>
<dbReference type="Pfam" id="PF02779">
    <property type="entry name" value="Transket_pyr"/>
    <property type="match status" value="1"/>
</dbReference>
<reference evidence="7 8" key="1">
    <citation type="submission" date="2020-06" db="EMBL/GenBank/DDBJ databases">
        <authorList>
            <person name="Li R."/>
            <person name="Bekaert M."/>
        </authorList>
    </citation>
    <scope>NUCLEOTIDE SEQUENCE [LARGE SCALE GENOMIC DNA]</scope>
    <source>
        <strain evidence="8">wild</strain>
    </source>
</reference>
<evidence type="ECO:0000259" key="6">
    <source>
        <dbReference type="Pfam" id="PF02780"/>
    </source>
</evidence>